<name>A0A5J4KI19_9CHLR</name>
<dbReference type="InterPro" id="IPR001915">
    <property type="entry name" value="Peptidase_M48"/>
</dbReference>
<evidence type="ECO:0000259" key="11">
    <source>
        <dbReference type="Pfam" id="PF16491"/>
    </source>
</evidence>
<feature type="binding site" evidence="7">
    <location>
        <position position="251"/>
    </location>
    <ligand>
        <name>Zn(2+)</name>
        <dbReference type="ChEBI" id="CHEBI:29105"/>
        <note>catalytic</note>
    </ligand>
</feature>
<dbReference type="GO" id="GO:0004222">
    <property type="term" value="F:metalloendopeptidase activity"/>
    <property type="evidence" value="ECO:0007669"/>
    <property type="project" value="InterPro"/>
</dbReference>
<feature type="domain" description="Peptidase M48" evidence="10">
    <location>
        <begin position="178"/>
        <end position="381"/>
    </location>
</feature>
<feature type="transmembrane region" description="Helical" evidence="9">
    <location>
        <begin position="116"/>
        <end position="138"/>
    </location>
</feature>
<keyword evidence="13" id="KW-1185">Reference proteome</keyword>
<keyword evidence="3 8" id="KW-0378">Hydrolase</keyword>
<evidence type="ECO:0000256" key="2">
    <source>
        <dbReference type="ARBA" id="ARBA00022723"/>
    </source>
</evidence>
<dbReference type="InterPro" id="IPR027057">
    <property type="entry name" value="CAXX_Prtase_1"/>
</dbReference>
<dbReference type="Pfam" id="PF01435">
    <property type="entry name" value="Peptidase_M48"/>
    <property type="match status" value="1"/>
</dbReference>
<keyword evidence="9" id="KW-0472">Membrane</keyword>
<dbReference type="Gene3D" id="3.30.2010.10">
    <property type="entry name" value="Metalloproteases ('zincins'), catalytic domain"/>
    <property type="match status" value="1"/>
</dbReference>
<dbReference type="GO" id="GO:0071586">
    <property type="term" value="P:CAAX-box protein processing"/>
    <property type="evidence" value="ECO:0007669"/>
    <property type="project" value="InterPro"/>
</dbReference>
<comment type="similarity">
    <text evidence="8">Belongs to the peptidase M48 family.</text>
</comment>
<keyword evidence="1 8" id="KW-0645">Protease</keyword>
<evidence type="ECO:0000256" key="9">
    <source>
        <dbReference type="SAM" id="Phobius"/>
    </source>
</evidence>
<dbReference type="Proteomes" id="UP000326912">
    <property type="component" value="Unassembled WGS sequence"/>
</dbReference>
<feature type="active site" evidence="6">
    <location>
        <position position="248"/>
    </location>
</feature>
<evidence type="ECO:0000256" key="7">
    <source>
        <dbReference type="PIRSR" id="PIRSR627057-2"/>
    </source>
</evidence>
<accession>A0A5J4KI19</accession>
<feature type="transmembrane region" description="Helical" evidence="9">
    <location>
        <begin position="295"/>
        <end position="315"/>
    </location>
</feature>
<keyword evidence="5 8" id="KW-0482">Metalloprotease</keyword>
<evidence type="ECO:0000256" key="6">
    <source>
        <dbReference type="PIRSR" id="PIRSR627057-1"/>
    </source>
</evidence>
<feature type="transmembrane region" description="Helical" evidence="9">
    <location>
        <begin position="144"/>
        <end position="169"/>
    </location>
</feature>
<feature type="binding site" evidence="7">
    <location>
        <position position="247"/>
    </location>
    <ligand>
        <name>Zn(2+)</name>
        <dbReference type="ChEBI" id="CHEBI:29105"/>
        <note>catalytic</note>
    </ligand>
</feature>
<dbReference type="GO" id="GO:0046872">
    <property type="term" value="F:metal ion binding"/>
    <property type="evidence" value="ECO:0007669"/>
    <property type="project" value="UniProtKB-KW"/>
</dbReference>
<evidence type="ECO:0000256" key="3">
    <source>
        <dbReference type="ARBA" id="ARBA00022801"/>
    </source>
</evidence>
<keyword evidence="2 7" id="KW-0479">Metal-binding</keyword>
<feature type="transmembrane region" description="Helical" evidence="9">
    <location>
        <begin position="72"/>
        <end position="95"/>
    </location>
</feature>
<dbReference type="EMBL" id="BKZW01000001">
    <property type="protein sequence ID" value="GER87345.1"/>
    <property type="molecule type" value="Genomic_DNA"/>
</dbReference>
<gene>
    <name evidence="12" type="ORF">KDW_15070</name>
</gene>
<protein>
    <recommendedName>
        <fullName evidence="14">Peptidase</fullName>
    </recommendedName>
</protein>
<sequence>MEIDVDRQQKAREYARTRRRLSFVSMGIGVLSILVVLGAGLDKWFRNVIEGAGNQLPFLSWQPHPDWFPWQIAVYCLLITVLYEVLTFPLAYYSGFVLPRRYGISVMSIGAWFRELGLGLILSLIFEVVFVSLIYTLLAFQPQLWWLWTALLILFFSVVMANLAPILLYPLFYKFTPLPEGELTQRLLQLAQQAHTRVRGVYSMKMSNKTTGTNAALMGLGNTRRIVLGDTMTDRYTVDEIEVVLAHELGHHVHRDIWKLIASQALLMLVGLFLGNLVLHWVIDQQHYYRSLTDPATLPFFFTLLGIFSFIIMPLSNGYSRLIEYQADEYALQSTHKIEAFKSAMRRLADQNLSELEPAPIVEFLFHSHPSIKKRLEHADEFATRQDYAGSASLSAES</sequence>
<proteinExistence type="inferred from homology"/>
<organism evidence="12 13">
    <name type="scientific">Dictyobacter vulcani</name>
    <dbReference type="NCBI Taxonomy" id="2607529"/>
    <lineage>
        <taxon>Bacteria</taxon>
        <taxon>Bacillati</taxon>
        <taxon>Chloroflexota</taxon>
        <taxon>Ktedonobacteria</taxon>
        <taxon>Ktedonobacterales</taxon>
        <taxon>Dictyobacteraceae</taxon>
        <taxon>Dictyobacter</taxon>
    </lineage>
</organism>
<feature type="transmembrane region" description="Helical" evidence="9">
    <location>
        <begin position="21"/>
        <end position="41"/>
    </location>
</feature>
<evidence type="ECO:0000259" key="10">
    <source>
        <dbReference type="Pfam" id="PF01435"/>
    </source>
</evidence>
<evidence type="ECO:0008006" key="14">
    <source>
        <dbReference type="Google" id="ProtNLM"/>
    </source>
</evidence>
<reference evidence="12 13" key="1">
    <citation type="submission" date="2019-10" db="EMBL/GenBank/DDBJ databases">
        <title>Dictyobacter vulcani sp. nov., within the class Ktedonobacteria, isolated from soil of volcanic Mt. Zao.</title>
        <authorList>
            <person name="Zheng Y."/>
            <person name="Wang C.M."/>
            <person name="Sakai Y."/>
            <person name="Abe K."/>
            <person name="Yokota A."/>
            <person name="Yabe S."/>
        </authorList>
    </citation>
    <scope>NUCLEOTIDE SEQUENCE [LARGE SCALE GENOMIC DNA]</scope>
    <source>
        <strain evidence="12 13">W12</strain>
    </source>
</reference>
<dbReference type="PANTHER" id="PTHR10120">
    <property type="entry name" value="CAAX PRENYL PROTEASE 1"/>
    <property type="match status" value="1"/>
</dbReference>
<dbReference type="CDD" id="cd07343">
    <property type="entry name" value="M48A_Zmpste24p_like"/>
    <property type="match status" value="1"/>
</dbReference>
<evidence type="ECO:0000256" key="8">
    <source>
        <dbReference type="RuleBase" id="RU003983"/>
    </source>
</evidence>
<dbReference type="AlphaFoldDB" id="A0A5J4KI19"/>
<feature type="domain" description="CAAX prenyl protease 1 N-terminal" evidence="11">
    <location>
        <begin position="3"/>
        <end position="174"/>
    </location>
</feature>
<comment type="caution">
    <text evidence="12">The sequence shown here is derived from an EMBL/GenBank/DDBJ whole genome shotgun (WGS) entry which is preliminary data.</text>
</comment>
<dbReference type="Pfam" id="PF16491">
    <property type="entry name" value="Peptidase_M48_N"/>
    <property type="match status" value="1"/>
</dbReference>
<keyword evidence="9" id="KW-0812">Transmembrane</keyword>
<evidence type="ECO:0000313" key="12">
    <source>
        <dbReference type="EMBL" id="GER87345.1"/>
    </source>
</evidence>
<keyword evidence="4 7" id="KW-0862">Zinc</keyword>
<dbReference type="RefSeq" id="WP_151755355.1">
    <property type="nucleotide sequence ID" value="NZ_BKZW01000001.1"/>
</dbReference>
<dbReference type="InterPro" id="IPR032456">
    <property type="entry name" value="Peptidase_M48_N"/>
</dbReference>
<evidence type="ECO:0000313" key="13">
    <source>
        <dbReference type="Proteomes" id="UP000326912"/>
    </source>
</evidence>
<evidence type="ECO:0000256" key="4">
    <source>
        <dbReference type="ARBA" id="ARBA00022833"/>
    </source>
</evidence>
<feature type="active site" description="Proton donor" evidence="6">
    <location>
        <position position="328"/>
    </location>
</feature>
<keyword evidence="9" id="KW-1133">Transmembrane helix</keyword>
<evidence type="ECO:0000256" key="1">
    <source>
        <dbReference type="ARBA" id="ARBA00022670"/>
    </source>
</evidence>
<comment type="cofactor">
    <cofactor evidence="7 8">
        <name>Zn(2+)</name>
        <dbReference type="ChEBI" id="CHEBI:29105"/>
    </cofactor>
    <text evidence="7 8">Binds 1 zinc ion per subunit.</text>
</comment>
<evidence type="ECO:0000256" key="5">
    <source>
        <dbReference type="ARBA" id="ARBA00023049"/>
    </source>
</evidence>
<feature type="transmembrane region" description="Helical" evidence="9">
    <location>
        <begin position="265"/>
        <end position="283"/>
    </location>
</feature>
<feature type="binding site" evidence="7">
    <location>
        <position position="324"/>
    </location>
    <ligand>
        <name>Zn(2+)</name>
        <dbReference type="ChEBI" id="CHEBI:29105"/>
        <note>catalytic</note>
    </ligand>
</feature>